<dbReference type="PANTHER" id="PTHR33352">
    <property type="entry name" value="SLR1095 PROTEIN"/>
    <property type="match status" value="1"/>
</dbReference>
<dbReference type="Pfam" id="PF05685">
    <property type="entry name" value="Uma2"/>
    <property type="match status" value="1"/>
</dbReference>
<comment type="caution">
    <text evidence="4">The sequence shown here is derived from an EMBL/GenBank/DDBJ whole genome shotgun (WGS) entry which is preliminary data.</text>
</comment>
<dbReference type="InterPro" id="IPR011335">
    <property type="entry name" value="Restrct_endonuc-II-like"/>
</dbReference>
<feature type="domain" description="Putative restriction endonuclease" evidence="3">
    <location>
        <begin position="27"/>
        <end position="161"/>
    </location>
</feature>
<evidence type="ECO:0000256" key="2">
    <source>
        <dbReference type="SAM" id="MobiDB-lite"/>
    </source>
</evidence>
<dbReference type="InterPro" id="IPR012296">
    <property type="entry name" value="Nuclease_put_TT1808"/>
</dbReference>
<gene>
    <name evidence="4" type="ORF">FJZ47_22930</name>
</gene>
<keyword evidence="1" id="KW-0175">Coiled coil</keyword>
<accession>A0A937W707</accession>
<organism evidence="4 5">
    <name type="scientific">Tectimicrobiota bacterium</name>
    <dbReference type="NCBI Taxonomy" id="2528274"/>
    <lineage>
        <taxon>Bacteria</taxon>
        <taxon>Pseudomonadati</taxon>
        <taxon>Nitrospinota/Tectimicrobiota group</taxon>
        <taxon>Candidatus Tectimicrobiota</taxon>
    </lineage>
</organism>
<keyword evidence="4" id="KW-0255">Endonuclease</keyword>
<protein>
    <submittedName>
        <fullName evidence="4">Uma2 family endonuclease</fullName>
    </submittedName>
</protein>
<dbReference type="PANTHER" id="PTHR33352:SF3">
    <property type="entry name" value="SLR1612 PROTEIN"/>
    <property type="match status" value="1"/>
</dbReference>
<evidence type="ECO:0000259" key="3">
    <source>
        <dbReference type="Pfam" id="PF05685"/>
    </source>
</evidence>
<dbReference type="GO" id="GO:0004519">
    <property type="term" value="F:endonuclease activity"/>
    <property type="evidence" value="ECO:0007669"/>
    <property type="project" value="UniProtKB-KW"/>
</dbReference>
<keyword evidence="4" id="KW-0378">Hydrolase</keyword>
<dbReference type="SUPFAM" id="SSF52980">
    <property type="entry name" value="Restriction endonuclease-like"/>
    <property type="match status" value="1"/>
</dbReference>
<dbReference type="AlphaFoldDB" id="A0A937W707"/>
<evidence type="ECO:0000256" key="1">
    <source>
        <dbReference type="SAM" id="Coils"/>
    </source>
</evidence>
<dbReference type="Proteomes" id="UP000712673">
    <property type="component" value="Unassembled WGS sequence"/>
</dbReference>
<feature type="region of interest" description="Disordered" evidence="2">
    <location>
        <begin position="1"/>
        <end position="26"/>
    </location>
</feature>
<dbReference type="InterPro" id="IPR008538">
    <property type="entry name" value="Uma2"/>
</dbReference>
<dbReference type="Gene3D" id="3.90.1570.10">
    <property type="entry name" value="tt1808, chain A"/>
    <property type="match status" value="1"/>
</dbReference>
<dbReference type="EMBL" id="VGLS01000983">
    <property type="protein sequence ID" value="MBM3226629.1"/>
    <property type="molecule type" value="Genomic_DNA"/>
</dbReference>
<sequence>MTQSSVDTAPAIHHLITEDDTPVDNLPSEKQQRLLTEPLYSVWAGPGDGRPFLAAANVGVFYQARNPAIVPDMFLSLDVQVADDWWQKEHRSYFLWEFGKPPELVLEIVSNREGGEDDNKKRIYERMHVNYYVIYDPLQQIMADVLTVYRRHDTGYTRMELPLFPLLKLGLTLWEGTFEDKHDTWLRWTDEHGRLIPTGKERADQAEARAAQAALQVQQATLQAEQATLQAEQATLQAEQATLQAEQANASA</sequence>
<proteinExistence type="predicted"/>
<feature type="non-terminal residue" evidence="4">
    <location>
        <position position="252"/>
    </location>
</feature>
<evidence type="ECO:0000313" key="5">
    <source>
        <dbReference type="Proteomes" id="UP000712673"/>
    </source>
</evidence>
<keyword evidence="4" id="KW-0540">Nuclease</keyword>
<dbReference type="CDD" id="cd06260">
    <property type="entry name" value="DUF820-like"/>
    <property type="match status" value="1"/>
</dbReference>
<evidence type="ECO:0000313" key="4">
    <source>
        <dbReference type="EMBL" id="MBM3226629.1"/>
    </source>
</evidence>
<name>A0A937W707_UNCTE</name>
<reference evidence="4" key="1">
    <citation type="submission" date="2019-03" db="EMBL/GenBank/DDBJ databases">
        <title>Lake Tanganyika Metagenome-Assembled Genomes (MAGs).</title>
        <authorList>
            <person name="Tran P."/>
        </authorList>
    </citation>
    <scope>NUCLEOTIDE SEQUENCE</scope>
    <source>
        <strain evidence="4">K_DeepCast_65m_m2_066</strain>
    </source>
</reference>
<feature type="coiled-coil region" evidence="1">
    <location>
        <begin position="203"/>
        <end position="251"/>
    </location>
</feature>